<dbReference type="OrthoDB" id="771494at2759"/>
<reference evidence="10" key="1">
    <citation type="journal article" date="2016" name="Nature">
        <title>The genome of the seagrass Zostera marina reveals angiosperm adaptation to the sea.</title>
        <authorList>
            <person name="Olsen J.L."/>
            <person name="Rouze P."/>
            <person name="Verhelst B."/>
            <person name="Lin Y.-C."/>
            <person name="Bayer T."/>
            <person name="Collen J."/>
            <person name="Dattolo E."/>
            <person name="De Paoli E."/>
            <person name="Dittami S."/>
            <person name="Maumus F."/>
            <person name="Michel G."/>
            <person name="Kersting A."/>
            <person name="Lauritano C."/>
            <person name="Lohaus R."/>
            <person name="Toepel M."/>
            <person name="Tonon T."/>
            <person name="Vanneste K."/>
            <person name="Amirebrahimi M."/>
            <person name="Brakel J."/>
            <person name="Bostroem C."/>
            <person name="Chovatia M."/>
            <person name="Grimwood J."/>
            <person name="Jenkins J.W."/>
            <person name="Jueterbock A."/>
            <person name="Mraz A."/>
            <person name="Stam W.T."/>
            <person name="Tice H."/>
            <person name="Bornberg-Bauer E."/>
            <person name="Green P.J."/>
            <person name="Pearson G.A."/>
            <person name="Procaccini G."/>
            <person name="Duarte C.M."/>
            <person name="Schmutz J."/>
            <person name="Reusch T.B.H."/>
            <person name="Van de Peer Y."/>
        </authorList>
    </citation>
    <scope>NUCLEOTIDE SEQUENCE [LARGE SCALE GENOMIC DNA]</scope>
    <source>
        <strain evidence="10">cv. Finnish</strain>
    </source>
</reference>
<name>A0A0K9PQ72_ZOSMR</name>
<evidence type="ECO:0000256" key="5">
    <source>
        <dbReference type="ARBA" id="ARBA00023163"/>
    </source>
</evidence>
<dbReference type="EMBL" id="LFYR01000684">
    <property type="protein sequence ID" value="KMZ71213.1"/>
    <property type="molecule type" value="Genomic_DNA"/>
</dbReference>
<feature type="domain" description="WRKY" evidence="8">
    <location>
        <begin position="432"/>
        <end position="497"/>
    </location>
</feature>
<gene>
    <name evidence="9" type="ORF">ZOSMA_185G00320</name>
</gene>
<evidence type="ECO:0000313" key="10">
    <source>
        <dbReference type="Proteomes" id="UP000036987"/>
    </source>
</evidence>
<dbReference type="PANTHER" id="PTHR31221">
    <property type="entry name" value="WRKY TRANSCRIPTION FACTOR PROTEIN 1-RELATED"/>
    <property type="match status" value="1"/>
</dbReference>
<dbReference type="PANTHER" id="PTHR31221:SF193">
    <property type="entry name" value="WRKY TRANSCRIPTION FACTOR PROTEIN 1-RELATED"/>
    <property type="match status" value="1"/>
</dbReference>
<dbReference type="FunFam" id="2.20.25.80:FF:000001">
    <property type="entry name" value="WRKY transcription factor 33"/>
    <property type="match status" value="1"/>
</dbReference>
<dbReference type="GO" id="GO:0003700">
    <property type="term" value="F:DNA-binding transcription factor activity"/>
    <property type="evidence" value="ECO:0000318"/>
    <property type="project" value="GO_Central"/>
</dbReference>
<keyword evidence="2" id="KW-0677">Repeat</keyword>
<feature type="domain" description="WRKY" evidence="8">
    <location>
        <begin position="250"/>
        <end position="314"/>
    </location>
</feature>
<protein>
    <submittedName>
        <fullName evidence="9">Putative WRKY transcription factor</fullName>
    </submittedName>
</protein>
<dbReference type="InterPro" id="IPR003657">
    <property type="entry name" value="WRKY_dom"/>
</dbReference>
<dbReference type="InterPro" id="IPR044810">
    <property type="entry name" value="WRKY_plant"/>
</dbReference>
<dbReference type="OMA" id="VFERSHE"/>
<dbReference type="SMART" id="SM00774">
    <property type="entry name" value="WRKY"/>
    <property type="match status" value="2"/>
</dbReference>
<evidence type="ECO:0000259" key="8">
    <source>
        <dbReference type="PROSITE" id="PS50811"/>
    </source>
</evidence>
<feature type="compositionally biased region" description="Polar residues" evidence="7">
    <location>
        <begin position="384"/>
        <end position="393"/>
    </location>
</feature>
<feature type="region of interest" description="Disordered" evidence="7">
    <location>
        <begin position="1"/>
        <end position="29"/>
    </location>
</feature>
<evidence type="ECO:0000256" key="2">
    <source>
        <dbReference type="ARBA" id="ARBA00022737"/>
    </source>
</evidence>
<dbReference type="FunFam" id="2.20.25.80:FF:000006">
    <property type="entry name" value="WRKY transcription factor"/>
    <property type="match status" value="1"/>
</dbReference>
<dbReference type="Gene3D" id="2.20.25.80">
    <property type="entry name" value="WRKY domain"/>
    <property type="match status" value="2"/>
</dbReference>
<keyword evidence="4" id="KW-0238">DNA-binding</keyword>
<evidence type="ECO:0000313" key="9">
    <source>
        <dbReference type="EMBL" id="KMZ71213.1"/>
    </source>
</evidence>
<evidence type="ECO:0000256" key="7">
    <source>
        <dbReference type="SAM" id="MobiDB-lite"/>
    </source>
</evidence>
<keyword evidence="6" id="KW-0539">Nucleus</keyword>
<comment type="subcellular location">
    <subcellularLocation>
        <location evidence="1">Nucleus</location>
    </subcellularLocation>
</comment>
<keyword evidence="10" id="KW-1185">Reference proteome</keyword>
<evidence type="ECO:0000256" key="3">
    <source>
        <dbReference type="ARBA" id="ARBA00023015"/>
    </source>
</evidence>
<accession>A0A0K9PQ72</accession>
<feature type="region of interest" description="Disordered" evidence="7">
    <location>
        <begin position="347"/>
        <end position="403"/>
    </location>
</feature>
<dbReference type="GO" id="GO:0005634">
    <property type="term" value="C:nucleus"/>
    <property type="evidence" value="ECO:0000318"/>
    <property type="project" value="GO_Central"/>
</dbReference>
<dbReference type="AlphaFoldDB" id="A0A0K9PQ72"/>
<sequence>MHADSAADHGDPSTLDSTPPPQELGFRGFSSDLRCSSIAGGTGVMAKYKLMPPARLPISRSPRAIITITSPGFSPGALLESPVLLTNIKPEPSPTTGTFSIPSIPNCSVGPDSLSFARETSNGSHAYGERSSGAFEFKRHTKSCLGSTPLRSNLVSFESKKQHTEQSLQGQNQYQSQALMQSYSVKPENASAASHQLTLCASPSNRPIELNSLIASSSTDATSSEMHQEKNPDNDCHALQTDQKGYAASVADKTSEDGYNWRKYGQKLVNGSEFPRSYYKCTYPNCQMKKQLERSHDGQVAEVVYKGNHDHPKPQPARRSVAVSAIYSNHEEEKNDEFSSLGNIQEERSSKLDRQISQQADRNSPKEFPSVVASEDDIEGAGAQLNNTHSNNIVPHDDQESKRRRIDNSVFEVGAMGNKISREPRVVVQTLSEVDILDDGYRWRKYGQKVVKGNPNPRSYYKCTNVGCPVRKHVERASHDPEAVITTYEGKHNHDVPAARNSSHATALSMPVIDGGGGVRNSQMQATYIGNISRSFDNTRSIAPQYNRQEESDTINLDLGVGLISPRNAGRADNNQNPGAEQMPNPHDGHIANSSYGQLATLQSNSIPAYYVGSDNGMVYVGSREDSGDGFRFRTIPLDQRSSPYQANVESMLMSP</sequence>
<dbReference type="STRING" id="29655.A0A0K9PQ72"/>
<dbReference type="SUPFAM" id="SSF118290">
    <property type="entry name" value="WRKY DNA-binding domain"/>
    <property type="match status" value="2"/>
</dbReference>
<dbReference type="GO" id="GO:0006355">
    <property type="term" value="P:regulation of DNA-templated transcription"/>
    <property type="evidence" value="ECO:0000318"/>
    <property type="project" value="GO_Central"/>
</dbReference>
<evidence type="ECO:0000256" key="6">
    <source>
        <dbReference type="ARBA" id="ARBA00023242"/>
    </source>
</evidence>
<feature type="compositionally biased region" description="Basic and acidic residues" evidence="7">
    <location>
        <begin position="1"/>
        <end position="11"/>
    </location>
</feature>
<dbReference type="Pfam" id="PF03106">
    <property type="entry name" value="WRKY"/>
    <property type="match status" value="2"/>
</dbReference>
<evidence type="ECO:0000256" key="4">
    <source>
        <dbReference type="ARBA" id="ARBA00023125"/>
    </source>
</evidence>
<proteinExistence type="predicted"/>
<feature type="region of interest" description="Disordered" evidence="7">
    <location>
        <begin position="567"/>
        <end position="593"/>
    </location>
</feature>
<dbReference type="GO" id="GO:0000976">
    <property type="term" value="F:transcription cis-regulatory region binding"/>
    <property type="evidence" value="ECO:0000318"/>
    <property type="project" value="GO_Central"/>
</dbReference>
<keyword evidence="5" id="KW-0804">Transcription</keyword>
<dbReference type="Proteomes" id="UP000036987">
    <property type="component" value="Unassembled WGS sequence"/>
</dbReference>
<evidence type="ECO:0000256" key="1">
    <source>
        <dbReference type="ARBA" id="ARBA00004123"/>
    </source>
</evidence>
<keyword evidence="3" id="KW-0805">Transcription regulation</keyword>
<dbReference type="InterPro" id="IPR036576">
    <property type="entry name" value="WRKY_dom_sf"/>
</dbReference>
<dbReference type="PROSITE" id="PS50811">
    <property type="entry name" value="WRKY"/>
    <property type="match status" value="2"/>
</dbReference>
<comment type="caution">
    <text evidence="9">The sequence shown here is derived from an EMBL/GenBank/DDBJ whole genome shotgun (WGS) entry which is preliminary data.</text>
</comment>
<organism evidence="9 10">
    <name type="scientific">Zostera marina</name>
    <name type="common">Eelgrass</name>
    <dbReference type="NCBI Taxonomy" id="29655"/>
    <lineage>
        <taxon>Eukaryota</taxon>
        <taxon>Viridiplantae</taxon>
        <taxon>Streptophyta</taxon>
        <taxon>Embryophyta</taxon>
        <taxon>Tracheophyta</taxon>
        <taxon>Spermatophyta</taxon>
        <taxon>Magnoliopsida</taxon>
        <taxon>Liliopsida</taxon>
        <taxon>Zosteraceae</taxon>
        <taxon>Zostera</taxon>
    </lineage>
</organism>